<dbReference type="Proteomes" id="UP000198287">
    <property type="component" value="Unassembled WGS sequence"/>
</dbReference>
<evidence type="ECO:0000313" key="2">
    <source>
        <dbReference type="Proteomes" id="UP000198287"/>
    </source>
</evidence>
<dbReference type="AlphaFoldDB" id="A0A226DLI0"/>
<dbReference type="EMBL" id="LNIX01000017">
    <property type="protein sequence ID" value="OXA45471.1"/>
    <property type="molecule type" value="Genomic_DNA"/>
</dbReference>
<comment type="caution">
    <text evidence="1">The sequence shown here is derived from an EMBL/GenBank/DDBJ whole genome shotgun (WGS) entry which is preliminary data.</text>
</comment>
<keyword evidence="2" id="KW-1185">Reference proteome</keyword>
<organism evidence="1 2">
    <name type="scientific">Folsomia candida</name>
    <name type="common">Springtail</name>
    <dbReference type="NCBI Taxonomy" id="158441"/>
    <lineage>
        <taxon>Eukaryota</taxon>
        <taxon>Metazoa</taxon>
        <taxon>Ecdysozoa</taxon>
        <taxon>Arthropoda</taxon>
        <taxon>Hexapoda</taxon>
        <taxon>Collembola</taxon>
        <taxon>Entomobryomorpha</taxon>
        <taxon>Isotomoidea</taxon>
        <taxon>Isotomidae</taxon>
        <taxon>Proisotominae</taxon>
        <taxon>Folsomia</taxon>
    </lineage>
</organism>
<evidence type="ECO:0000313" key="1">
    <source>
        <dbReference type="EMBL" id="OXA45471.1"/>
    </source>
</evidence>
<proteinExistence type="predicted"/>
<name>A0A226DLI0_FOLCA</name>
<gene>
    <name evidence="1" type="ORF">Fcan01_19528</name>
</gene>
<reference evidence="1 2" key="1">
    <citation type="submission" date="2015-12" db="EMBL/GenBank/DDBJ databases">
        <title>The genome of Folsomia candida.</title>
        <authorList>
            <person name="Faddeeva A."/>
            <person name="Derks M.F."/>
            <person name="Anvar Y."/>
            <person name="Smit S."/>
            <person name="Van Straalen N."/>
            <person name="Roelofs D."/>
        </authorList>
    </citation>
    <scope>NUCLEOTIDE SEQUENCE [LARGE SCALE GENOMIC DNA]</scope>
    <source>
        <strain evidence="1 2">VU population</strain>
        <tissue evidence="1">Whole body</tissue>
    </source>
</reference>
<sequence>MEESSNEVIENCPYDGCPVRQISSELKVHKQTCGYRIRLDCHVECGVEDVPMCEYLLHLTTVHKVPVFEERKATVFVQKTGPTYFKDENTLKYQPLGIFKLDSTQFLVMAAEADSHYWLYSIILIDDTPTADAAAAASGDDDKKEGGGGRTPYFCSYLLAPPPTMVLDTSEYNILRNPKSNKFHEMMQNRVPSQFGRDRVLSLKDSFDPEFNMDFLFQIEKLATGQFFLVGKEKFELKVEILHEKEVFAKLNRFGVGRATKQECFPVLCDDVNEQSRLLIEARDEIRQHQVDVRAIFESEQPSPHDLKRQCHLRASLGDVADDEVVDHAALMAKFQGSMFS</sequence>
<protein>
    <submittedName>
        <fullName evidence="1">Uncharacterized protein</fullName>
    </submittedName>
</protein>
<accession>A0A226DLI0</accession>